<sequence length="48" mass="5386">MTFATQQDAINYAESQLLIVGDDGWNIHDGYEAWSLNCVGAGWTVNFY</sequence>
<organism evidence="1 2">
    <name type="scientific">Breznakia pachnodae</name>
    <dbReference type="NCBI Taxonomy" id="265178"/>
    <lineage>
        <taxon>Bacteria</taxon>
        <taxon>Bacillati</taxon>
        <taxon>Bacillota</taxon>
        <taxon>Erysipelotrichia</taxon>
        <taxon>Erysipelotrichales</taxon>
        <taxon>Erysipelotrichaceae</taxon>
        <taxon>Breznakia</taxon>
    </lineage>
</organism>
<evidence type="ECO:0000313" key="2">
    <source>
        <dbReference type="Proteomes" id="UP001230220"/>
    </source>
</evidence>
<gene>
    <name evidence="1" type="ORF">J2S15_000725</name>
</gene>
<accession>A0ABU0DZC7</accession>
<protein>
    <submittedName>
        <fullName evidence="1">Uncharacterized protein</fullName>
    </submittedName>
</protein>
<keyword evidence="2" id="KW-1185">Reference proteome</keyword>
<name>A0ABU0DZC7_9FIRM</name>
<reference evidence="1 2" key="1">
    <citation type="submission" date="2023-07" db="EMBL/GenBank/DDBJ databases">
        <title>Genomic Encyclopedia of Type Strains, Phase IV (KMG-IV): sequencing the most valuable type-strain genomes for metagenomic binning, comparative biology and taxonomic classification.</title>
        <authorList>
            <person name="Goeker M."/>
        </authorList>
    </citation>
    <scope>NUCLEOTIDE SEQUENCE [LARGE SCALE GENOMIC DNA]</scope>
    <source>
        <strain evidence="1 2">DSM 16784</strain>
    </source>
</reference>
<dbReference type="RefSeq" id="WP_307405563.1">
    <property type="nucleotide sequence ID" value="NZ_JAUSUR010000001.1"/>
</dbReference>
<dbReference type="Proteomes" id="UP001230220">
    <property type="component" value="Unassembled WGS sequence"/>
</dbReference>
<dbReference type="EMBL" id="JAUSUR010000001">
    <property type="protein sequence ID" value="MDQ0359994.1"/>
    <property type="molecule type" value="Genomic_DNA"/>
</dbReference>
<proteinExistence type="predicted"/>
<comment type="caution">
    <text evidence="1">The sequence shown here is derived from an EMBL/GenBank/DDBJ whole genome shotgun (WGS) entry which is preliminary data.</text>
</comment>
<evidence type="ECO:0000313" key="1">
    <source>
        <dbReference type="EMBL" id="MDQ0359994.1"/>
    </source>
</evidence>